<evidence type="ECO:0000313" key="2">
    <source>
        <dbReference type="Proteomes" id="UP000243451"/>
    </source>
</evidence>
<reference evidence="1 2" key="1">
    <citation type="submission" date="2018-01" db="EMBL/GenBank/DDBJ databases">
        <title>Draft genome of the type strain Pseudomonas oceani DSM 100277 isolated from the deep water in Okinawa trough, northwestern Pacific Ocean.</title>
        <authorList>
            <person name="Gomila M."/>
            <person name="Mulet M."/>
            <person name="Garcia-Valdes E."/>
            <person name="Lalucat J."/>
        </authorList>
    </citation>
    <scope>NUCLEOTIDE SEQUENCE [LARGE SCALE GENOMIC DNA]</scope>
    <source>
        <strain evidence="1 2">DSM 100277</strain>
    </source>
</reference>
<organism evidence="1 2">
    <name type="scientific">Halopseudomonas oceani</name>
    <dbReference type="NCBI Taxonomy" id="1708783"/>
    <lineage>
        <taxon>Bacteria</taxon>
        <taxon>Pseudomonadati</taxon>
        <taxon>Pseudomonadota</taxon>
        <taxon>Gammaproteobacteria</taxon>
        <taxon>Pseudomonadales</taxon>
        <taxon>Pseudomonadaceae</taxon>
        <taxon>Halopseudomonas</taxon>
    </lineage>
</organism>
<evidence type="ECO:0000313" key="1">
    <source>
        <dbReference type="EMBL" id="POB03643.1"/>
    </source>
</evidence>
<name>A0A2P4EVN1_9GAMM</name>
<comment type="caution">
    <text evidence="1">The sequence shown here is derived from an EMBL/GenBank/DDBJ whole genome shotgun (WGS) entry which is preliminary data.</text>
</comment>
<gene>
    <name evidence="1" type="ORF">C1949_09745</name>
</gene>
<keyword evidence="2" id="KW-1185">Reference proteome</keyword>
<sequence length="178" mass="19164">MGCDPPTVSGCASGGVIMTRLIAGWFALLLLSGCASSYWNQPLPERLTENIYLTASNAGTGLISFLQRNDGRMVDVDTYLDASMSRAENQRVQAQCKVDIDALIGGKVNGLPLALPAYQTLSALDCEQYRLVLETGPETLYQYSSGGTGIVVIHLRGRFAVSSKERHGTTVYVLRAAD</sequence>
<protein>
    <submittedName>
        <fullName evidence="1">Uncharacterized protein</fullName>
    </submittedName>
</protein>
<dbReference type="AlphaFoldDB" id="A0A2P4EVN1"/>
<proteinExistence type="predicted"/>
<accession>A0A2P4EVN1</accession>
<dbReference type="Proteomes" id="UP000243451">
    <property type="component" value="Unassembled WGS sequence"/>
</dbReference>
<dbReference type="EMBL" id="PPSK01000007">
    <property type="protein sequence ID" value="POB03643.1"/>
    <property type="molecule type" value="Genomic_DNA"/>
</dbReference>